<evidence type="ECO:0000313" key="3">
    <source>
        <dbReference type="Proteomes" id="UP000231586"/>
    </source>
</evidence>
<accession>A0A2M8W3P1</accession>
<organism evidence="2 3">
    <name type="scientific">Luteimicrobium subarcticum</name>
    <dbReference type="NCBI Taxonomy" id="620910"/>
    <lineage>
        <taxon>Bacteria</taxon>
        <taxon>Bacillati</taxon>
        <taxon>Actinomycetota</taxon>
        <taxon>Actinomycetes</taxon>
        <taxon>Micrococcales</taxon>
        <taxon>Luteimicrobium</taxon>
    </lineage>
</organism>
<dbReference type="Proteomes" id="UP000231586">
    <property type="component" value="Unassembled WGS sequence"/>
</dbReference>
<evidence type="ECO:0000256" key="1">
    <source>
        <dbReference type="SAM" id="MobiDB-lite"/>
    </source>
</evidence>
<feature type="region of interest" description="Disordered" evidence="1">
    <location>
        <begin position="1"/>
        <end position="26"/>
    </location>
</feature>
<name>A0A2M8W3P1_9MICO</name>
<evidence type="ECO:0008006" key="4">
    <source>
        <dbReference type="Google" id="ProtNLM"/>
    </source>
</evidence>
<dbReference type="OrthoDB" id="5493262at2"/>
<comment type="caution">
    <text evidence="2">The sequence shown here is derived from an EMBL/GenBank/DDBJ whole genome shotgun (WGS) entry which is preliminary data.</text>
</comment>
<dbReference type="InterPro" id="IPR012467">
    <property type="entry name" value="DUF1684"/>
</dbReference>
<dbReference type="EMBL" id="PGTZ01000012">
    <property type="protein sequence ID" value="PJI85509.1"/>
    <property type="molecule type" value="Genomic_DNA"/>
</dbReference>
<dbReference type="PANTHER" id="PTHR41913">
    <property type="entry name" value="DUF1684 DOMAIN-CONTAINING PROTEIN"/>
    <property type="match status" value="1"/>
</dbReference>
<dbReference type="RefSeq" id="WP_100351124.1">
    <property type="nucleotide sequence ID" value="NZ_PGTZ01000012.1"/>
</dbReference>
<proteinExistence type="predicted"/>
<gene>
    <name evidence="2" type="ORF">CLV34_3023</name>
</gene>
<dbReference type="AlphaFoldDB" id="A0A2M8W3P1"/>
<dbReference type="PANTHER" id="PTHR41913:SF1">
    <property type="entry name" value="DUF1684 DOMAIN-CONTAINING PROTEIN"/>
    <property type="match status" value="1"/>
</dbReference>
<dbReference type="Pfam" id="PF07920">
    <property type="entry name" value="DUF1684"/>
    <property type="match status" value="1"/>
</dbReference>
<keyword evidence="3" id="KW-1185">Reference proteome</keyword>
<evidence type="ECO:0000313" key="2">
    <source>
        <dbReference type="EMBL" id="PJI85509.1"/>
    </source>
</evidence>
<reference evidence="2 3" key="1">
    <citation type="submission" date="2017-11" db="EMBL/GenBank/DDBJ databases">
        <title>Genomic Encyclopedia of Archaeal and Bacterial Type Strains, Phase II (KMG-II): From Individual Species to Whole Genera.</title>
        <authorList>
            <person name="Goeker M."/>
        </authorList>
    </citation>
    <scope>NUCLEOTIDE SEQUENCE [LARGE SCALE GENOMIC DNA]</scope>
    <source>
        <strain evidence="2 3">DSM 22413</strain>
    </source>
</reference>
<sequence length="232" mass="24875">MTVDDTPGPGPATENGTANDAGPGTRTVLDLADWRRRVAELYADVRRSADPEAGHARWRAGRDALFREHPQSPLAPDDLLRETGLPYAGYDPAWRFEVTLDAAPATAPLHLSTGADGVTSLLRVGRVHLPAPFDGDLDVWWLAQYGGGIFLPLRDGTSGRTSYGGGRYLLDTAKGADLGTGGVASRSSGEMVLDLNFLYHPSCRYDPRWVCPLAPAGNRTDVDVPVGERLAP</sequence>
<protein>
    <recommendedName>
        <fullName evidence="4">DUF1684 family protein</fullName>
    </recommendedName>
</protein>